<dbReference type="Pfam" id="PF00249">
    <property type="entry name" value="Myb_DNA-binding"/>
    <property type="match status" value="1"/>
</dbReference>
<gene>
    <name evidence="10" type="ORF">LUZ61_007014</name>
</gene>
<dbReference type="PANTHER" id="PTHR45614:SF194">
    <property type="entry name" value="TRANSCRIPTION FACTOR MYB3R-3-RELATED"/>
    <property type="match status" value="1"/>
</dbReference>
<dbReference type="CDD" id="cd00167">
    <property type="entry name" value="SANT"/>
    <property type="match status" value="3"/>
</dbReference>
<comment type="subcellular location">
    <subcellularLocation>
        <location evidence="1">Nucleus</location>
    </subcellularLocation>
</comment>
<evidence type="ECO:0000256" key="5">
    <source>
        <dbReference type="ARBA" id="ARBA00023163"/>
    </source>
</evidence>
<evidence type="ECO:0000256" key="2">
    <source>
        <dbReference type="ARBA" id="ARBA00022737"/>
    </source>
</evidence>
<dbReference type="EMBL" id="JAMRDG010000001">
    <property type="protein sequence ID" value="KAJ3703309.1"/>
    <property type="molecule type" value="Genomic_DNA"/>
</dbReference>
<evidence type="ECO:0000313" key="11">
    <source>
        <dbReference type="Proteomes" id="UP001210211"/>
    </source>
</evidence>
<keyword evidence="4" id="KW-0238">DNA-binding</keyword>
<feature type="domain" description="HTH myb-type" evidence="9">
    <location>
        <begin position="59"/>
        <end position="105"/>
    </location>
</feature>
<evidence type="ECO:0000259" key="8">
    <source>
        <dbReference type="PROSITE" id="PS50090"/>
    </source>
</evidence>
<organism evidence="10 11">
    <name type="scientific">Rhynchospora tenuis</name>
    <dbReference type="NCBI Taxonomy" id="198213"/>
    <lineage>
        <taxon>Eukaryota</taxon>
        <taxon>Viridiplantae</taxon>
        <taxon>Streptophyta</taxon>
        <taxon>Embryophyta</taxon>
        <taxon>Tracheophyta</taxon>
        <taxon>Spermatophyta</taxon>
        <taxon>Magnoliopsida</taxon>
        <taxon>Liliopsida</taxon>
        <taxon>Poales</taxon>
        <taxon>Cyperaceae</taxon>
        <taxon>Cyperoideae</taxon>
        <taxon>Rhynchosporeae</taxon>
        <taxon>Rhynchospora</taxon>
    </lineage>
</organism>
<feature type="compositionally biased region" description="Polar residues" evidence="7">
    <location>
        <begin position="37"/>
        <end position="46"/>
    </location>
</feature>
<feature type="region of interest" description="Disordered" evidence="7">
    <location>
        <begin position="259"/>
        <end position="340"/>
    </location>
</feature>
<sequence>MATPRLESSCVENKQLTAASSSSLSEGSYGFAKMSPAVSSPVNSTPSHKRTSGPIRRAKGGWTPQEDATLREAVEFYKGKCWKKIASHFPDRTEVQCLHRWQKVLNPELIKGPWNREEDQKIIELVEKYGPTKWSVIAKQLPGRIGKQCRERWHNHLNPDIKKDAWTTEEEVALIKAHNLHGNKWAEIAKLIPGRTDNAIKNHWNSSLKKRIEVFEKTGQLPPTPLAKPSPALSAKDIPLLTPSPKSLILNSHDTPRPILNLMPSATPASNHLLPPKAPTTSPIEPIGTVTSTTSCKSQSTDPEVNQNDSSDGTKGDETGTDPEVPTEKAHIENGSYDDPATLGSLCYKPPLMGTTQFHLFSGGVPLPNETSPDKTLVTIHSILRSAAKTFPHTPSILRKRRRENTPTSSTPISNKPCDSSGEGELEGEEDNGGKFVSPPYRLRGTKRRAVIRSVEKMLDFSSDEINTTKLDTGPCATNEAVIDVS</sequence>
<proteinExistence type="predicted"/>
<dbReference type="GO" id="GO:0000978">
    <property type="term" value="F:RNA polymerase II cis-regulatory region sequence-specific DNA binding"/>
    <property type="evidence" value="ECO:0007669"/>
    <property type="project" value="TreeGrafter"/>
</dbReference>
<dbReference type="SUPFAM" id="SSF46689">
    <property type="entry name" value="Homeodomain-like"/>
    <property type="match status" value="2"/>
</dbReference>
<dbReference type="InterPro" id="IPR001005">
    <property type="entry name" value="SANT/Myb"/>
</dbReference>
<feature type="domain" description="Myb-like" evidence="8">
    <location>
        <begin position="158"/>
        <end position="208"/>
    </location>
</feature>
<keyword evidence="5" id="KW-0804">Transcription</keyword>
<feature type="domain" description="HTH myb-type" evidence="9">
    <location>
        <begin position="162"/>
        <end position="212"/>
    </location>
</feature>
<reference evidence="10 11" key="1">
    <citation type="journal article" date="2022" name="Cell">
        <title>Repeat-based holocentromeres influence genome architecture and karyotype evolution.</title>
        <authorList>
            <person name="Hofstatter P.G."/>
            <person name="Thangavel G."/>
            <person name="Lux T."/>
            <person name="Neumann P."/>
            <person name="Vondrak T."/>
            <person name="Novak P."/>
            <person name="Zhang M."/>
            <person name="Costa L."/>
            <person name="Castellani M."/>
            <person name="Scott A."/>
            <person name="Toegelov H."/>
            <person name="Fuchs J."/>
            <person name="Mata-Sucre Y."/>
            <person name="Dias Y."/>
            <person name="Vanzela A.L.L."/>
            <person name="Huettel B."/>
            <person name="Almeida C.C.S."/>
            <person name="Simkova H."/>
            <person name="Souza G."/>
            <person name="Pedrosa-Harand A."/>
            <person name="Macas J."/>
            <person name="Mayer K.F.X."/>
            <person name="Houben A."/>
            <person name="Marques A."/>
        </authorList>
    </citation>
    <scope>NUCLEOTIDE SEQUENCE [LARGE SCALE GENOMIC DNA]</scope>
    <source>
        <strain evidence="10">RhyTen1mFocal</strain>
    </source>
</reference>
<keyword evidence="3" id="KW-0805">Transcription regulation</keyword>
<dbReference type="InterPro" id="IPR050560">
    <property type="entry name" value="MYB_TF"/>
</dbReference>
<keyword evidence="2" id="KW-0677">Repeat</keyword>
<evidence type="ECO:0000256" key="4">
    <source>
        <dbReference type="ARBA" id="ARBA00023125"/>
    </source>
</evidence>
<feature type="domain" description="Myb-like" evidence="8">
    <location>
        <begin position="106"/>
        <end position="157"/>
    </location>
</feature>
<feature type="domain" description="Myb-like" evidence="8">
    <location>
        <begin position="54"/>
        <end position="105"/>
    </location>
</feature>
<feature type="region of interest" description="Disordered" evidence="7">
    <location>
        <begin position="392"/>
        <end position="441"/>
    </location>
</feature>
<evidence type="ECO:0000256" key="3">
    <source>
        <dbReference type="ARBA" id="ARBA00023015"/>
    </source>
</evidence>
<dbReference type="InterPro" id="IPR009057">
    <property type="entry name" value="Homeodomain-like_sf"/>
</dbReference>
<feature type="compositionally biased region" description="Polar residues" evidence="7">
    <location>
        <begin position="10"/>
        <end position="19"/>
    </location>
</feature>
<dbReference type="Gene3D" id="1.10.10.60">
    <property type="entry name" value="Homeodomain-like"/>
    <property type="match status" value="3"/>
</dbReference>
<feature type="compositionally biased region" description="Acidic residues" evidence="7">
    <location>
        <begin position="422"/>
        <end position="431"/>
    </location>
</feature>
<dbReference type="AlphaFoldDB" id="A0AAD5ZSK4"/>
<dbReference type="PROSITE" id="PS51294">
    <property type="entry name" value="HTH_MYB"/>
    <property type="match status" value="3"/>
</dbReference>
<dbReference type="PROSITE" id="PS50090">
    <property type="entry name" value="MYB_LIKE"/>
    <property type="match status" value="3"/>
</dbReference>
<dbReference type="InterPro" id="IPR017930">
    <property type="entry name" value="Myb_dom"/>
</dbReference>
<evidence type="ECO:0000256" key="1">
    <source>
        <dbReference type="ARBA" id="ARBA00004123"/>
    </source>
</evidence>
<evidence type="ECO:0000256" key="7">
    <source>
        <dbReference type="SAM" id="MobiDB-lite"/>
    </source>
</evidence>
<evidence type="ECO:0000259" key="9">
    <source>
        <dbReference type="PROSITE" id="PS51294"/>
    </source>
</evidence>
<feature type="compositionally biased region" description="Polar residues" evidence="7">
    <location>
        <begin position="406"/>
        <end position="418"/>
    </location>
</feature>
<dbReference type="Proteomes" id="UP001210211">
    <property type="component" value="Unassembled WGS sequence"/>
</dbReference>
<comment type="caution">
    <text evidence="10">The sequence shown here is derived from an EMBL/GenBank/DDBJ whole genome shotgun (WGS) entry which is preliminary data.</text>
</comment>
<feature type="domain" description="HTH myb-type" evidence="9">
    <location>
        <begin position="106"/>
        <end position="161"/>
    </location>
</feature>
<evidence type="ECO:0000256" key="6">
    <source>
        <dbReference type="ARBA" id="ARBA00023242"/>
    </source>
</evidence>
<protein>
    <submittedName>
        <fullName evidence="10">Uncharacterized protein</fullName>
    </submittedName>
</protein>
<dbReference type="FunFam" id="1.10.10.60:FF:000016">
    <property type="entry name" value="Transcriptional activator Myb isoform A"/>
    <property type="match status" value="1"/>
</dbReference>
<keyword evidence="6" id="KW-0539">Nucleus</keyword>
<dbReference type="GO" id="GO:0000981">
    <property type="term" value="F:DNA-binding transcription factor activity, RNA polymerase II-specific"/>
    <property type="evidence" value="ECO:0007669"/>
    <property type="project" value="TreeGrafter"/>
</dbReference>
<name>A0AAD5ZSK4_9POAL</name>
<feature type="compositionally biased region" description="Polar residues" evidence="7">
    <location>
        <begin position="279"/>
        <end position="311"/>
    </location>
</feature>
<dbReference type="GO" id="GO:0005634">
    <property type="term" value="C:nucleus"/>
    <property type="evidence" value="ECO:0007669"/>
    <property type="project" value="UniProtKB-SubCell"/>
</dbReference>
<evidence type="ECO:0000313" key="10">
    <source>
        <dbReference type="EMBL" id="KAJ3703309.1"/>
    </source>
</evidence>
<dbReference type="Pfam" id="PF13921">
    <property type="entry name" value="Myb_DNA-bind_6"/>
    <property type="match status" value="1"/>
</dbReference>
<feature type="region of interest" description="Disordered" evidence="7">
    <location>
        <begin position="1"/>
        <end position="63"/>
    </location>
</feature>
<keyword evidence="11" id="KW-1185">Reference proteome</keyword>
<dbReference type="PANTHER" id="PTHR45614">
    <property type="entry name" value="MYB PROTEIN-RELATED"/>
    <property type="match status" value="1"/>
</dbReference>
<dbReference type="SMART" id="SM00717">
    <property type="entry name" value="SANT"/>
    <property type="match status" value="3"/>
</dbReference>
<accession>A0AAD5ZSK4</accession>
<feature type="compositionally biased region" description="Basic residues" evidence="7">
    <location>
        <begin position="47"/>
        <end position="59"/>
    </location>
</feature>
<dbReference type="FunFam" id="1.10.10.60:FF:000010">
    <property type="entry name" value="Transcriptional activator Myb isoform A"/>
    <property type="match status" value="1"/>
</dbReference>